<dbReference type="EMBL" id="BAAAOR010000011">
    <property type="protein sequence ID" value="GAA1510870.1"/>
    <property type="molecule type" value="Genomic_DNA"/>
</dbReference>
<comment type="caution">
    <text evidence="2">The sequence shown here is derived from an EMBL/GenBank/DDBJ whole genome shotgun (WGS) entry which is preliminary data.</text>
</comment>
<dbReference type="SUPFAM" id="SSF48264">
    <property type="entry name" value="Cytochrome P450"/>
    <property type="match status" value="1"/>
</dbReference>
<dbReference type="PRINTS" id="PR00359">
    <property type="entry name" value="BP450"/>
</dbReference>
<gene>
    <name evidence="2" type="ORF">GCM10009788_14050</name>
</gene>
<reference evidence="2 3" key="1">
    <citation type="journal article" date="2019" name="Int. J. Syst. Evol. Microbiol.">
        <title>The Global Catalogue of Microorganisms (GCM) 10K type strain sequencing project: providing services to taxonomists for standard genome sequencing and annotation.</title>
        <authorList>
            <consortium name="The Broad Institute Genomics Platform"/>
            <consortium name="The Broad Institute Genome Sequencing Center for Infectious Disease"/>
            <person name="Wu L."/>
            <person name="Ma J."/>
        </authorList>
    </citation>
    <scope>NUCLEOTIDE SEQUENCE [LARGE SCALE GENOMIC DNA]</scope>
    <source>
        <strain evidence="2 3">JCM 14942</strain>
    </source>
</reference>
<accession>A0ABN2A3X8</accession>
<dbReference type="PANTHER" id="PTHR46696:SF4">
    <property type="entry name" value="BIOTIN BIOSYNTHESIS CYTOCHROME P450"/>
    <property type="match status" value="1"/>
</dbReference>
<dbReference type="InterPro" id="IPR036396">
    <property type="entry name" value="Cyt_P450_sf"/>
</dbReference>
<evidence type="ECO:0000313" key="3">
    <source>
        <dbReference type="Proteomes" id="UP001500842"/>
    </source>
</evidence>
<evidence type="ECO:0000256" key="1">
    <source>
        <dbReference type="ARBA" id="ARBA00010617"/>
    </source>
</evidence>
<dbReference type="InterPro" id="IPR002397">
    <property type="entry name" value="Cyt_P450_B"/>
</dbReference>
<comment type="similarity">
    <text evidence="1">Belongs to the cytochrome P450 family.</text>
</comment>
<evidence type="ECO:0008006" key="4">
    <source>
        <dbReference type="Google" id="ProtNLM"/>
    </source>
</evidence>
<sequence>MTRAEFHRDPSRAIDWMHSHAPTYWYDPRPDYHTPFWILAKSADIRAVAADAATWCSSEGTVEPFATVDWDPLLEMLDFFDAELDRRMSDPRDDYISAVAHGTFEGRGLDRNEMLMMCWGFLVGGAETTNSFLGGGVRALMDNPDQKTLLLDPANVQTAVSELLRWTTPTRALMRTATRVIGT</sequence>
<dbReference type="Gene3D" id="1.10.630.10">
    <property type="entry name" value="Cytochrome P450"/>
    <property type="match status" value="2"/>
</dbReference>
<evidence type="ECO:0000313" key="2">
    <source>
        <dbReference type="EMBL" id="GAA1510870.1"/>
    </source>
</evidence>
<dbReference type="PANTHER" id="PTHR46696">
    <property type="entry name" value="P450, PUTATIVE (EUROFUNG)-RELATED"/>
    <property type="match status" value="1"/>
</dbReference>
<dbReference type="Proteomes" id="UP001500842">
    <property type="component" value="Unassembled WGS sequence"/>
</dbReference>
<keyword evidence="3" id="KW-1185">Reference proteome</keyword>
<proteinExistence type="inferred from homology"/>
<protein>
    <recommendedName>
        <fullName evidence="4">Cytochrome P450</fullName>
    </recommendedName>
</protein>
<organism evidence="2 3">
    <name type="scientific">Nocardioides humi</name>
    <dbReference type="NCBI Taxonomy" id="449461"/>
    <lineage>
        <taxon>Bacteria</taxon>
        <taxon>Bacillati</taxon>
        <taxon>Actinomycetota</taxon>
        <taxon>Actinomycetes</taxon>
        <taxon>Propionibacteriales</taxon>
        <taxon>Nocardioidaceae</taxon>
        <taxon>Nocardioides</taxon>
    </lineage>
</organism>
<name>A0ABN2A3X8_9ACTN</name>
<dbReference type="RefSeq" id="WP_141004286.1">
    <property type="nucleotide sequence ID" value="NZ_BAAAOR010000011.1"/>
</dbReference>